<protein>
    <submittedName>
        <fullName evidence="2">Uncharacterized protein</fullName>
    </submittedName>
</protein>
<dbReference type="Proteomes" id="UP000185578">
    <property type="component" value="Unassembled WGS sequence"/>
</dbReference>
<evidence type="ECO:0000313" key="3">
    <source>
        <dbReference type="Proteomes" id="UP000185578"/>
    </source>
</evidence>
<dbReference type="EMBL" id="MSCT01000019">
    <property type="protein sequence ID" value="OLF52355.1"/>
    <property type="molecule type" value="Genomic_DNA"/>
</dbReference>
<dbReference type="RefSeq" id="WP_075120925.1">
    <property type="nucleotide sequence ID" value="NZ_MSCT01000019.1"/>
</dbReference>
<gene>
    <name evidence="2" type="ORF">BTN82_20440</name>
</gene>
<organism evidence="2 3">
    <name type="scientific">Pseudomonas chlororaphis</name>
    <dbReference type="NCBI Taxonomy" id="587753"/>
    <lineage>
        <taxon>Bacteria</taxon>
        <taxon>Pseudomonadati</taxon>
        <taxon>Pseudomonadota</taxon>
        <taxon>Gammaproteobacteria</taxon>
        <taxon>Pseudomonadales</taxon>
        <taxon>Pseudomonadaceae</taxon>
        <taxon>Pseudomonas</taxon>
    </lineage>
</organism>
<keyword evidence="1" id="KW-0812">Transmembrane</keyword>
<feature type="transmembrane region" description="Helical" evidence="1">
    <location>
        <begin position="59"/>
        <end position="86"/>
    </location>
</feature>
<keyword evidence="1" id="KW-1133">Transmembrane helix</keyword>
<evidence type="ECO:0000256" key="1">
    <source>
        <dbReference type="SAM" id="Phobius"/>
    </source>
</evidence>
<dbReference type="AlphaFoldDB" id="A0A1Q8EKQ2"/>
<evidence type="ECO:0000313" key="2">
    <source>
        <dbReference type="EMBL" id="OLF52355.1"/>
    </source>
</evidence>
<proteinExistence type="predicted"/>
<name>A0A1Q8EKQ2_9PSED</name>
<keyword evidence="1" id="KW-0472">Membrane</keyword>
<dbReference type="OrthoDB" id="7010409at2"/>
<accession>A0A1Q8EKQ2</accession>
<comment type="caution">
    <text evidence="2">The sequence shown here is derived from an EMBL/GenBank/DDBJ whole genome shotgun (WGS) entry which is preliminary data.</text>
</comment>
<sequence>MDDKKCFERSNAALNRLEGSILLNAGKHPELSAHQGHTHDREPQPDSRLHGWLKKLGWALAYAGFVSALLSWGLNSRFGLLILLLLR</sequence>
<reference evidence="2 3" key="1">
    <citation type="submission" date="2016-12" db="EMBL/GenBank/DDBJ databases">
        <authorList>
            <person name="Song W.-J."/>
            <person name="Kurnit D.M."/>
        </authorList>
    </citation>
    <scope>NUCLEOTIDE SEQUENCE [LARGE SCALE GENOMIC DNA]</scope>
    <source>
        <strain evidence="2 3">PCL1601</strain>
    </source>
</reference>